<dbReference type="InterPro" id="IPR013785">
    <property type="entry name" value="Aldolase_TIM"/>
</dbReference>
<evidence type="ECO:0000259" key="1">
    <source>
        <dbReference type="Pfam" id="PF05913"/>
    </source>
</evidence>
<dbReference type="SUPFAM" id="SSF51445">
    <property type="entry name" value="(Trans)glycosidases"/>
    <property type="match status" value="1"/>
</dbReference>
<dbReference type="AlphaFoldDB" id="A0A7Z0T7X7"/>
<dbReference type="SUPFAM" id="SSF50891">
    <property type="entry name" value="Cyclophilin-like"/>
    <property type="match status" value="1"/>
</dbReference>
<reference evidence="3 4" key="1">
    <citation type="submission" date="2020-05" db="EMBL/GenBank/DDBJ databases">
        <title>Streptobacillus felis strain LHL191014123.</title>
        <authorList>
            <person name="Fawzy A."/>
            <person name="Rau J."/>
            <person name="Risse K."/>
            <person name="Schauerte N."/>
            <person name="Geiger C."/>
            <person name="Blom J."/>
            <person name="Imirzalioglu C."/>
            <person name="Falgenhauer J."/>
            <person name="Bach A."/>
            <person name="Herden C."/>
            <person name="Eisenberg T."/>
        </authorList>
    </citation>
    <scope>NUCLEOTIDE SEQUENCE [LARGE SCALE GENOMIC DNA]</scope>
    <source>
        <strain evidence="3 4">LHL191014123</strain>
    </source>
</reference>
<keyword evidence="4" id="KW-1185">Reference proteome</keyword>
<proteinExistence type="predicted"/>
<dbReference type="InterPro" id="IPR008589">
    <property type="entry name" value="MupG"/>
</dbReference>
<dbReference type="Pfam" id="PF05913">
    <property type="entry name" value="MupG_C"/>
    <property type="match status" value="1"/>
</dbReference>
<organism evidence="3 4">
    <name type="scientific">Streptobacillus felis</name>
    <dbReference type="NCBI Taxonomy" id="1384509"/>
    <lineage>
        <taxon>Bacteria</taxon>
        <taxon>Fusobacteriati</taxon>
        <taxon>Fusobacteriota</taxon>
        <taxon>Fusobacteriia</taxon>
        <taxon>Fusobacteriales</taxon>
        <taxon>Leptotrichiaceae</taxon>
        <taxon>Streptobacillus</taxon>
    </lineage>
</organism>
<dbReference type="InterPro" id="IPR017853">
    <property type="entry name" value="GH"/>
</dbReference>
<dbReference type="InterPro" id="IPR043894">
    <property type="entry name" value="MupG_C"/>
</dbReference>
<evidence type="ECO:0000313" key="4">
    <source>
        <dbReference type="Proteomes" id="UP000526184"/>
    </source>
</evidence>
<dbReference type="PANTHER" id="PTHR38435:SF2">
    <property type="entry name" value="DUF871 DOMAIN-CONTAINING PROTEIN"/>
    <property type="match status" value="1"/>
</dbReference>
<dbReference type="Gene3D" id="3.20.20.70">
    <property type="entry name" value="Aldolase class I"/>
    <property type="match status" value="1"/>
</dbReference>
<name>A0A7Z0T7X7_9FUSO</name>
<dbReference type="PANTHER" id="PTHR38435">
    <property type="match status" value="1"/>
</dbReference>
<evidence type="ECO:0000313" key="3">
    <source>
        <dbReference type="EMBL" id="NYV27289.1"/>
    </source>
</evidence>
<dbReference type="Gene3D" id="2.40.100.10">
    <property type="entry name" value="Cyclophilin-like"/>
    <property type="match status" value="1"/>
</dbReference>
<protein>
    <submittedName>
        <fullName evidence="3">DUF871 family protein</fullName>
    </submittedName>
</protein>
<evidence type="ECO:0000259" key="2">
    <source>
        <dbReference type="Pfam" id="PF19200"/>
    </source>
</evidence>
<feature type="domain" description="6-phospho-N-acetylmuramidase N-terminal" evidence="2">
    <location>
        <begin position="3"/>
        <end position="219"/>
    </location>
</feature>
<dbReference type="InterPro" id="IPR043797">
    <property type="entry name" value="MupG_N"/>
</dbReference>
<feature type="domain" description="6-phospho-N-acetylmuramidase C-terminal" evidence="1">
    <location>
        <begin position="229"/>
        <end position="337"/>
    </location>
</feature>
<dbReference type="Pfam" id="PF19200">
    <property type="entry name" value="MupG_N"/>
    <property type="match status" value="1"/>
</dbReference>
<dbReference type="InterPro" id="IPR029000">
    <property type="entry name" value="Cyclophilin-like_dom_sf"/>
</dbReference>
<dbReference type="Proteomes" id="UP000526184">
    <property type="component" value="Unassembled WGS sequence"/>
</dbReference>
<gene>
    <name evidence="3" type="ORF">HP397_00410</name>
</gene>
<sequence length="338" mass="39558">MRIGFSIYLSTELNKNKEIIVKAKKYGAEFVFTSLNVQEEDVDKGDQINEIIKLCLENDVKLIVDINENSKNMLKTHEGVYYRIDDGYTLDEIIEFSKNNKVVLNSSVLKEKDLEYMKSKNVDFSNILSLHNFYPKKYTGISIDFLREQNKKYSKYGILNMAFVPGDEKRGPVFEGVPTVESHREKRILTSALELFDNYTDVVLVGDIDLNDENWEELNYLTKDIIPIKIEEKILVGNVFEDRRDSSEYIIRNMVHNRKEFEKFILENVDTNNLVRGEEIKMGDVLISNHLYKRYSGELEIALKDLGLDEKRDRLTRVITNDLELLKYIGKFKKFIFI</sequence>
<accession>A0A7Z0T7X7</accession>
<dbReference type="EMBL" id="JABMKT010000001">
    <property type="protein sequence ID" value="NYV27289.1"/>
    <property type="molecule type" value="Genomic_DNA"/>
</dbReference>
<comment type="caution">
    <text evidence="3">The sequence shown here is derived from an EMBL/GenBank/DDBJ whole genome shotgun (WGS) entry which is preliminary data.</text>
</comment>
<dbReference type="RefSeq" id="WP_180135201.1">
    <property type="nucleotide sequence ID" value="NZ_JABMKT010000001.1"/>
</dbReference>